<sequence>MDNVPSPSGSLLSDASPSSIFFKEDTPPQGLPSERDASPSASLMGDTMSLKKAPSETLEADNEASPGPSLTTESSSSYVYRPPSPCWKREYDYLGERYDGQTDTFIIASNASHLLKEADPPIPCVLWGIILQTIFEDYRQENEILSIDLVVEDEQIKAAIETLRKAGFRDEDKYPGCPYSEGAYPDNELKPFHVFHLFDLFAEREMNLYDGYRGPRQHHDLRIHRKSDVLWRLPKFTVQTEINEEDENFMLTLDHRLHSEGVHRPRNHPPTRNPLILPTPARLAEALINLKVRDKHHDKLTCHWGKALEEHCEKFFYVGRYGDLFKLDPKKKTLSETCREWWESCRLTEYKSDESTKLREKLEKELSREVTASIPATGVPDEPETKPLSGHWGRPSQQSSPSILSPNATDSDDIFPFSESDKAIDST</sequence>
<evidence type="ECO:0000256" key="1">
    <source>
        <dbReference type="SAM" id="MobiDB-lite"/>
    </source>
</evidence>
<dbReference type="EMBL" id="KV878697">
    <property type="protein sequence ID" value="OJJ66796.1"/>
    <property type="molecule type" value="Genomic_DNA"/>
</dbReference>
<dbReference type="OrthoDB" id="4499271at2759"/>
<dbReference type="Proteomes" id="UP000184499">
    <property type="component" value="Unassembled WGS sequence"/>
</dbReference>
<dbReference type="GeneID" id="93571356"/>
<feature type="compositionally biased region" description="Low complexity" evidence="1">
    <location>
        <begin position="1"/>
        <end position="19"/>
    </location>
</feature>
<feature type="region of interest" description="Disordered" evidence="1">
    <location>
        <begin position="1"/>
        <end position="81"/>
    </location>
</feature>
<gene>
    <name evidence="2" type="ORF">ASPBRDRAFT_137181</name>
</gene>
<keyword evidence="3" id="KW-1185">Reference proteome</keyword>
<dbReference type="OMA" id="REWWESC"/>
<organism evidence="2 3">
    <name type="scientific">Aspergillus brasiliensis (strain CBS 101740 / IMI 381727 / IBT 21946)</name>
    <dbReference type="NCBI Taxonomy" id="767769"/>
    <lineage>
        <taxon>Eukaryota</taxon>
        <taxon>Fungi</taxon>
        <taxon>Dikarya</taxon>
        <taxon>Ascomycota</taxon>
        <taxon>Pezizomycotina</taxon>
        <taxon>Eurotiomycetes</taxon>
        <taxon>Eurotiomycetidae</taxon>
        <taxon>Eurotiales</taxon>
        <taxon>Aspergillaceae</taxon>
        <taxon>Aspergillus</taxon>
        <taxon>Aspergillus subgen. Circumdati</taxon>
    </lineage>
</organism>
<evidence type="ECO:0000313" key="3">
    <source>
        <dbReference type="Proteomes" id="UP000184499"/>
    </source>
</evidence>
<reference evidence="3" key="1">
    <citation type="journal article" date="2017" name="Genome Biol.">
        <title>Comparative genomics reveals high biological diversity and specific adaptations in the industrially and medically important fungal genus Aspergillus.</title>
        <authorList>
            <person name="de Vries R.P."/>
            <person name="Riley R."/>
            <person name="Wiebenga A."/>
            <person name="Aguilar-Osorio G."/>
            <person name="Amillis S."/>
            <person name="Uchima C.A."/>
            <person name="Anderluh G."/>
            <person name="Asadollahi M."/>
            <person name="Askin M."/>
            <person name="Barry K."/>
            <person name="Battaglia E."/>
            <person name="Bayram O."/>
            <person name="Benocci T."/>
            <person name="Braus-Stromeyer S.A."/>
            <person name="Caldana C."/>
            <person name="Canovas D."/>
            <person name="Cerqueira G.C."/>
            <person name="Chen F."/>
            <person name="Chen W."/>
            <person name="Choi C."/>
            <person name="Clum A."/>
            <person name="Dos Santos R.A."/>
            <person name="Damasio A.R."/>
            <person name="Diallinas G."/>
            <person name="Emri T."/>
            <person name="Fekete E."/>
            <person name="Flipphi M."/>
            <person name="Freyberg S."/>
            <person name="Gallo A."/>
            <person name="Gournas C."/>
            <person name="Habgood R."/>
            <person name="Hainaut M."/>
            <person name="Harispe M.L."/>
            <person name="Henrissat B."/>
            <person name="Hilden K.S."/>
            <person name="Hope R."/>
            <person name="Hossain A."/>
            <person name="Karabika E."/>
            <person name="Karaffa L."/>
            <person name="Karanyi Z."/>
            <person name="Krasevec N."/>
            <person name="Kuo A."/>
            <person name="Kusch H."/>
            <person name="LaButti K."/>
            <person name="Lagendijk E.L."/>
            <person name="Lapidus A."/>
            <person name="Levasseur A."/>
            <person name="Lindquist E."/>
            <person name="Lipzen A."/>
            <person name="Logrieco A.F."/>
            <person name="MacCabe A."/>
            <person name="Maekelae M.R."/>
            <person name="Malavazi I."/>
            <person name="Melin P."/>
            <person name="Meyer V."/>
            <person name="Mielnichuk N."/>
            <person name="Miskei M."/>
            <person name="Molnar A.P."/>
            <person name="Mule G."/>
            <person name="Ngan C.Y."/>
            <person name="Orejas M."/>
            <person name="Orosz E."/>
            <person name="Ouedraogo J.P."/>
            <person name="Overkamp K.M."/>
            <person name="Park H.-S."/>
            <person name="Perrone G."/>
            <person name="Piumi F."/>
            <person name="Punt P.J."/>
            <person name="Ram A.F."/>
            <person name="Ramon A."/>
            <person name="Rauscher S."/>
            <person name="Record E."/>
            <person name="Riano-Pachon D.M."/>
            <person name="Robert V."/>
            <person name="Roehrig J."/>
            <person name="Ruller R."/>
            <person name="Salamov A."/>
            <person name="Salih N.S."/>
            <person name="Samson R.A."/>
            <person name="Sandor E."/>
            <person name="Sanguinetti M."/>
            <person name="Schuetze T."/>
            <person name="Sepcic K."/>
            <person name="Shelest E."/>
            <person name="Sherlock G."/>
            <person name="Sophianopoulou V."/>
            <person name="Squina F.M."/>
            <person name="Sun H."/>
            <person name="Susca A."/>
            <person name="Todd R.B."/>
            <person name="Tsang A."/>
            <person name="Unkles S.E."/>
            <person name="van de Wiele N."/>
            <person name="van Rossen-Uffink D."/>
            <person name="Oliveira J.V."/>
            <person name="Vesth T.C."/>
            <person name="Visser J."/>
            <person name="Yu J.-H."/>
            <person name="Zhou M."/>
            <person name="Andersen M.R."/>
            <person name="Archer D.B."/>
            <person name="Baker S.E."/>
            <person name="Benoit I."/>
            <person name="Brakhage A.A."/>
            <person name="Braus G.H."/>
            <person name="Fischer R."/>
            <person name="Frisvad J.C."/>
            <person name="Goldman G.H."/>
            <person name="Houbraken J."/>
            <person name="Oakley B."/>
            <person name="Pocsi I."/>
            <person name="Scazzocchio C."/>
            <person name="Seiboth B."/>
            <person name="vanKuyk P.A."/>
            <person name="Wortman J."/>
            <person name="Dyer P.S."/>
            <person name="Grigoriev I.V."/>
        </authorList>
    </citation>
    <scope>NUCLEOTIDE SEQUENCE [LARGE SCALE GENOMIC DNA]</scope>
    <source>
        <strain evidence="3">CBS 101740 / IMI 381727 / IBT 21946</strain>
    </source>
</reference>
<accession>A0A1L9U554</accession>
<evidence type="ECO:0000313" key="2">
    <source>
        <dbReference type="EMBL" id="OJJ66796.1"/>
    </source>
</evidence>
<name>A0A1L9U554_ASPBC</name>
<feature type="region of interest" description="Disordered" evidence="1">
    <location>
        <begin position="366"/>
        <end position="427"/>
    </location>
</feature>
<protein>
    <submittedName>
        <fullName evidence="2">Uncharacterized protein</fullName>
    </submittedName>
</protein>
<proteinExistence type="predicted"/>
<dbReference type="AlphaFoldDB" id="A0A1L9U554"/>
<dbReference type="VEuPathDB" id="FungiDB:ASPBRDRAFT_137181"/>
<dbReference type="RefSeq" id="XP_067474046.1">
    <property type="nucleotide sequence ID" value="XM_067618868.1"/>
</dbReference>